<organism evidence="2 3">
    <name type="scientific">Croceibacterium salegens</name>
    <dbReference type="NCBI Taxonomy" id="1737568"/>
    <lineage>
        <taxon>Bacteria</taxon>
        <taxon>Pseudomonadati</taxon>
        <taxon>Pseudomonadota</taxon>
        <taxon>Alphaproteobacteria</taxon>
        <taxon>Sphingomonadales</taxon>
        <taxon>Erythrobacteraceae</taxon>
        <taxon>Croceibacterium</taxon>
    </lineage>
</organism>
<gene>
    <name evidence="2" type="ORF">GRI89_17045</name>
</gene>
<evidence type="ECO:0000313" key="2">
    <source>
        <dbReference type="EMBL" id="MXO61254.1"/>
    </source>
</evidence>
<dbReference type="SUPFAM" id="SSF56925">
    <property type="entry name" value="OMPA-like"/>
    <property type="match status" value="2"/>
</dbReference>
<dbReference type="EMBL" id="WTYM01000059">
    <property type="protein sequence ID" value="MXO61254.1"/>
    <property type="molecule type" value="Genomic_DNA"/>
</dbReference>
<accession>A0A6I4SYV4</accession>
<dbReference type="InterPro" id="IPR001677">
    <property type="entry name" value="TbpB_B_D"/>
</dbReference>
<dbReference type="Pfam" id="PF01298">
    <property type="entry name" value="TbpB_B_D"/>
    <property type="match status" value="1"/>
</dbReference>
<sequence>MDNLKANQTFASDAGANDLSFDLTSKTVASGSKSLGDLTISYDATDKSYTVTLGGTSDKFLPANVSGTTSNDTQYSIAVSGGHDYLTIVSKPYSGLPATQYVRMAYLQRNTISGSVQDTLFSTFTFGLDSAASAVPRVGTAGYQIDVFGLASSPGHEPRIFQGSGLFSTDFASGIFTAQTTTMTDYNLLTGEGTYGGGIDMFASGHLSASDSTFAGYAVFGGRYGQIPGTLSGSFYGPQAQEIGASFSGTSTTGAAVTGSFTGTSVPGAAMPNLTMTNLVRDQLFTAPSAQFSVTRKAGAITYVQTLLGSGQITWHSDGSFLFAPLSSQFPHGQIDGTDIVTSSNPNFTSYEATLKDASGGPQDVSLQLYKPGSANTELALTYTSFGHLTVSQVPSHTDEDFFVYGLETQQFLMQARTGSAQYHGVVYGAGANQPTSDEYDVSGTSSFDVNFSTQVMSGTLDLTGTGRNGSLSIDFGTYDFSGALSGDFIDTTVDLTKGGTGAGSLTTRFYGPAGEEIGGNFSINVPAGNPGAGTQISGITVAKQQ</sequence>
<name>A0A6I4SYV4_9SPHN</name>
<keyword evidence="3" id="KW-1185">Reference proteome</keyword>
<proteinExistence type="predicted"/>
<dbReference type="OrthoDB" id="7529687at2"/>
<reference evidence="2 3" key="1">
    <citation type="submission" date="2019-12" db="EMBL/GenBank/DDBJ databases">
        <title>Genomic-based taxomic classification of the family Erythrobacteraceae.</title>
        <authorList>
            <person name="Xu L."/>
        </authorList>
    </citation>
    <scope>NUCLEOTIDE SEQUENCE [LARGE SCALE GENOMIC DNA]</scope>
    <source>
        <strain evidence="2 3">MCCC 1K01500</strain>
    </source>
</reference>
<evidence type="ECO:0000313" key="3">
    <source>
        <dbReference type="Proteomes" id="UP000433652"/>
    </source>
</evidence>
<feature type="domain" description="Transferrin-binding protein B C-lobe/N-lobe beta-barrel" evidence="1">
    <location>
        <begin position="418"/>
        <end position="540"/>
    </location>
</feature>
<dbReference type="InterPro" id="IPR011250">
    <property type="entry name" value="OMP/PagP_B-barrel"/>
</dbReference>
<dbReference type="Gene3D" id="2.40.160.90">
    <property type="match status" value="2"/>
</dbReference>
<protein>
    <recommendedName>
        <fullName evidence="1">Transferrin-binding protein B C-lobe/N-lobe beta-barrel domain-containing protein</fullName>
    </recommendedName>
</protein>
<dbReference type="Proteomes" id="UP000433652">
    <property type="component" value="Unassembled WGS sequence"/>
</dbReference>
<dbReference type="RefSeq" id="WP_159798147.1">
    <property type="nucleotide sequence ID" value="NZ_WTYM01000059.1"/>
</dbReference>
<comment type="caution">
    <text evidence="2">The sequence shown here is derived from an EMBL/GenBank/DDBJ whole genome shotgun (WGS) entry which is preliminary data.</text>
</comment>
<evidence type="ECO:0000259" key="1">
    <source>
        <dbReference type="Pfam" id="PF01298"/>
    </source>
</evidence>
<dbReference type="AlphaFoldDB" id="A0A6I4SYV4"/>